<evidence type="ECO:0000259" key="9">
    <source>
        <dbReference type="Pfam" id="PF07156"/>
    </source>
</evidence>
<sequence>MAKVWSVLPLLVSVLVTTLVSAELSDYTAANRSKQSSPKVGIVGAGVGGASSAFLLRRLLGPTAEIFVLSHGPVGGRTQTFTYDDQVWELGASIVFEENFYIRRLADEMGLKRVSPGSRLKGSRNKLFSIFNGQDYVFQQSEWQALTLAQLLWRYGITYFRFLTQPTLMFTRFKKIYGIQAGGNAFERPDDLLKWVDLYDLTQKTMQQHLVDTLGSSPEVLLFADEMVASINRVNYNQNNSLNAMAGMVSMLPTVDSRIFAIEGGNRLLPEALLKNASVVMLSGAAVSQISKDDSGLFRVGLATSSQGPPLLDAVLIACPLEQSSLKLSLPKAPDIPARKYQVTNTFYVRAGNPILTFNPAPPGLIMSTGTAETHFSAISPAKAYKDGTFLYKLFLDGADDLATLDGLFENYTIVGQHNWQAYPHFSPPESFAPFQLAPGLYYGNALETAASAMEIAGIAACNNVLLAGQYLSRLGFDLHMKLEQTCQAGTGPTAAEL</sequence>
<dbReference type="Pfam" id="PF13450">
    <property type="entry name" value="NAD_binding_8"/>
    <property type="match status" value="1"/>
</dbReference>
<dbReference type="PANTHER" id="PTHR15944:SF0">
    <property type="entry name" value="PRENYLCYSTEINE LYASE DOMAIN-CONTAINING PROTEIN"/>
    <property type="match status" value="1"/>
</dbReference>
<keyword evidence="6" id="KW-0560">Oxidoreductase</keyword>
<evidence type="ECO:0000256" key="7">
    <source>
        <dbReference type="ARBA" id="ARBA00023180"/>
    </source>
</evidence>
<evidence type="ECO:0000256" key="6">
    <source>
        <dbReference type="ARBA" id="ARBA00023002"/>
    </source>
</evidence>
<evidence type="ECO:0000313" key="11">
    <source>
        <dbReference type="Proteomes" id="UP001438707"/>
    </source>
</evidence>
<feature type="signal peptide" evidence="8">
    <location>
        <begin position="1"/>
        <end position="22"/>
    </location>
</feature>
<keyword evidence="11" id="KW-1185">Reference proteome</keyword>
<evidence type="ECO:0000256" key="3">
    <source>
        <dbReference type="ARBA" id="ARBA00022630"/>
    </source>
</evidence>
<keyword evidence="4 8" id="KW-0732">Signal</keyword>
<proteinExistence type="inferred from homology"/>
<evidence type="ECO:0000256" key="5">
    <source>
        <dbReference type="ARBA" id="ARBA00022827"/>
    </source>
</evidence>
<dbReference type="InterPro" id="IPR017046">
    <property type="entry name" value="Prenylcysteine_Oxase1"/>
</dbReference>
<evidence type="ECO:0000256" key="8">
    <source>
        <dbReference type="SAM" id="SignalP"/>
    </source>
</evidence>
<evidence type="ECO:0000256" key="1">
    <source>
        <dbReference type="ARBA" id="ARBA00001974"/>
    </source>
</evidence>
<feature type="chain" id="PRO_5043598290" description="Prenylcysteine lyase domain-containing protein" evidence="8">
    <location>
        <begin position="23"/>
        <end position="498"/>
    </location>
</feature>
<name>A0AAW1S6A8_9CHLO</name>
<comment type="caution">
    <text evidence="10">The sequence shown here is derived from an EMBL/GenBank/DDBJ whole genome shotgun (WGS) entry which is preliminary data.</text>
</comment>
<accession>A0AAW1S6A8</accession>
<dbReference type="AlphaFoldDB" id="A0AAW1S6A8"/>
<dbReference type="Gene3D" id="3.50.50.60">
    <property type="entry name" value="FAD/NAD(P)-binding domain"/>
    <property type="match status" value="1"/>
</dbReference>
<comment type="similarity">
    <text evidence="2">Belongs to the prenylcysteine oxidase family.</text>
</comment>
<dbReference type="PANTHER" id="PTHR15944">
    <property type="entry name" value="FARNESYLCYSTEINE LYASE"/>
    <property type="match status" value="1"/>
</dbReference>
<dbReference type="GO" id="GO:0001735">
    <property type="term" value="F:prenylcysteine oxidase activity"/>
    <property type="evidence" value="ECO:0007669"/>
    <property type="project" value="InterPro"/>
</dbReference>
<dbReference type="InterPro" id="IPR010795">
    <property type="entry name" value="Prenylcys_lyase"/>
</dbReference>
<protein>
    <recommendedName>
        <fullName evidence="9">Prenylcysteine lyase domain-containing protein</fullName>
    </recommendedName>
</protein>
<dbReference type="SUPFAM" id="SSF51905">
    <property type="entry name" value="FAD/NAD(P)-binding domain"/>
    <property type="match status" value="1"/>
</dbReference>
<organism evidence="10 11">
    <name type="scientific">Apatococcus lobatus</name>
    <dbReference type="NCBI Taxonomy" id="904363"/>
    <lineage>
        <taxon>Eukaryota</taxon>
        <taxon>Viridiplantae</taxon>
        <taxon>Chlorophyta</taxon>
        <taxon>core chlorophytes</taxon>
        <taxon>Trebouxiophyceae</taxon>
        <taxon>Chlorellales</taxon>
        <taxon>Chlorellaceae</taxon>
        <taxon>Apatococcus</taxon>
    </lineage>
</organism>
<comment type="cofactor">
    <cofactor evidence="1">
        <name>FAD</name>
        <dbReference type="ChEBI" id="CHEBI:57692"/>
    </cofactor>
</comment>
<dbReference type="GO" id="GO:0030327">
    <property type="term" value="P:prenylated protein catabolic process"/>
    <property type="evidence" value="ECO:0007669"/>
    <property type="project" value="TreeGrafter"/>
</dbReference>
<reference evidence="10 11" key="1">
    <citation type="journal article" date="2024" name="Nat. Commun.">
        <title>Phylogenomics reveals the evolutionary origins of lichenization in chlorophyte algae.</title>
        <authorList>
            <person name="Puginier C."/>
            <person name="Libourel C."/>
            <person name="Otte J."/>
            <person name="Skaloud P."/>
            <person name="Haon M."/>
            <person name="Grisel S."/>
            <person name="Petersen M."/>
            <person name="Berrin J.G."/>
            <person name="Delaux P.M."/>
            <person name="Dal Grande F."/>
            <person name="Keller J."/>
        </authorList>
    </citation>
    <scope>NUCLEOTIDE SEQUENCE [LARGE SCALE GENOMIC DNA]</scope>
    <source>
        <strain evidence="10 11">SAG 2145</strain>
    </source>
</reference>
<feature type="domain" description="Prenylcysteine lyase" evidence="9">
    <location>
        <begin position="138"/>
        <end position="470"/>
    </location>
</feature>
<keyword evidence="3" id="KW-0285">Flavoprotein</keyword>
<dbReference type="Pfam" id="PF07156">
    <property type="entry name" value="Prenylcys_lyase"/>
    <property type="match status" value="1"/>
</dbReference>
<dbReference type="GO" id="GO:0030328">
    <property type="term" value="P:prenylcysteine catabolic process"/>
    <property type="evidence" value="ECO:0007669"/>
    <property type="project" value="InterPro"/>
</dbReference>
<dbReference type="InterPro" id="IPR036188">
    <property type="entry name" value="FAD/NAD-bd_sf"/>
</dbReference>
<dbReference type="Proteomes" id="UP001438707">
    <property type="component" value="Unassembled WGS sequence"/>
</dbReference>
<evidence type="ECO:0000256" key="2">
    <source>
        <dbReference type="ARBA" id="ARBA00009967"/>
    </source>
</evidence>
<keyword evidence="7" id="KW-0325">Glycoprotein</keyword>
<keyword evidence="5" id="KW-0274">FAD</keyword>
<dbReference type="EMBL" id="JALJOS010000003">
    <property type="protein sequence ID" value="KAK9841591.1"/>
    <property type="molecule type" value="Genomic_DNA"/>
</dbReference>
<evidence type="ECO:0000256" key="4">
    <source>
        <dbReference type="ARBA" id="ARBA00022729"/>
    </source>
</evidence>
<gene>
    <name evidence="10" type="ORF">WJX74_008439</name>
</gene>
<evidence type="ECO:0000313" key="10">
    <source>
        <dbReference type="EMBL" id="KAK9841591.1"/>
    </source>
</evidence>